<sequence>MARPLVAAAAWSRPQAAWMLAVTAPGRAQVQARAYAFDAAAAEAGGNAEIDEVDFDPALANMVKLIGTVGGKKDLKVFERSKLLPFAIGIKPNAKQRPEEIEWINVEAWGPLAERADEQLNKGDRVAIEGRLKVDKWEDRMTGQKRTAFKITANSIAKVRSKFGAGGGGGFDQAGEEEAPWDRAAAQEDEWAGSAQRAAPRAGDGAGAGLHTVEELWMDYFEHPDQWWDNRVSKRSPNAPDFKRKEGGRDAPALWLSGRNTPGWVDGELKRLDSAKDLMG</sequence>
<evidence type="ECO:0000256" key="2">
    <source>
        <dbReference type="PROSITE-ProRule" id="PRU00252"/>
    </source>
</evidence>
<dbReference type="InterPro" id="IPR012340">
    <property type="entry name" value="NA-bd_OB-fold"/>
</dbReference>
<evidence type="ECO:0000313" key="5">
    <source>
        <dbReference type="Proteomes" id="UP000239649"/>
    </source>
</evidence>
<dbReference type="Gene3D" id="2.40.50.140">
    <property type="entry name" value="Nucleic acid-binding proteins"/>
    <property type="match status" value="1"/>
</dbReference>
<dbReference type="SUPFAM" id="SSF50249">
    <property type="entry name" value="Nucleic acid-binding proteins"/>
    <property type="match status" value="1"/>
</dbReference>
<dbReference type="PANTHER" id="PTHR10302">
    <property type="entry name" value="SINGLE-STRANDED DNA-BINDING PROTEIN"/>
    <property type="match status" value="1"/>
</dbReference>
<feature type="region of interest" description="Disordered" evidence="3">
    <location>
        <begin position="164"/>
        <end position="207"/>
    </location>
</feature>
<dbReference type="CDD" id="cd04496">
    <property type="entry name" value="SSB_OBF"/>
    <property type="match status" value="1"/>
</dbReference>
<dbReference type="Pfam" id="PF00436">
    <property type="entry name" value="SSB"/>
    <property type="match status" value="1"/>
</dbReference>
<proteinExistence type="predicted"/>
<keyword evidence="1 2" id="KW-0238">DNA-binding</keyword>
<dbReference type="OrthoDB" id="1078367at2759"/>
<evidence type="ECO:0000256" key="1">
    <source>
        <dbReference type="ARBA" id="ARBA00023125"/>
    </source>
</evidence>
<dbReference type="EMBL" id="LHPF02000037">
    <property type="protein sequence ID" value="PSC68489.1"/>
    <property type="molecule type" value="Genomic_DNA"/>
</dbReference>
<dbReference type="PANTHER" id="PTHR10302:SF0">
    <property type="entry name" value="SINGLE-STRANDED DNA-BINDING PROTEIN, MITOCHONDRIAL"/>
    <property type="match status" value="1"/>
</dbReference>
<keyword evidence="5" id="KW-1185">Reference proteome</keyword>
<dbReference type="InterPro" id="IPR011344">
    <property type="entry name" value="ssDNA-bd"/>
</dbReference>
<dbReference type="GO" id="GO:0003697">
    <property type="term" value="F:single-stranded DNA binding"/>
    <property type="evidence" value="ECO:0007669"/>
    <property type="project" value="InterPro"/>
</dbReference>
<dbReference type="PROSITE" id="PS50935">
    <property type="entry name" value="SSB"/>
    <property type="match status" value="1"/>
</dbReference>
<dbReference type="InterPro" id="IPR000424">
    <property type="entry name" value="Primosome_PriB/ssb"/>
</dbReference>
<gene>
    <name evidence="4" type="ORF">C2E20_7999</name>
</gene>
<reference evidence="4 5" key="1">
    <citation type="journal article" date="2018" name="Plant J.">
        <title>Genome sequences of Chlorella sorokiniana UTEX 1602 and Micractinium conductrix SAG 241.80: implications to maltose excretion by a green alga.</title>
        <authorList>
            <person name="Arriola M.B."/>
            <person name="Velmurugan N."/>
            <person name="Zhang Y."/>
            <person name="Plunkett M.H."/>
            <person name="Hondzo H."/>
            <person name="Barney B.M."/>
        </authorList>
    </citation>
    <scope>NUCLEOTIDE SEQUENCE [LARGE SCALE GENOMIC DNA]</scope>
    <source>
        <strain evidence="4 5">SAG 241.80</strain>
    </source>
</reference>
<evidence type="ECO:0000256" key="3">
    <source>
        <dbReference type="SAM" id="MobiDB-lite"/>
    </source>
</evidence>
<organism evidence="4 5">
    <name type="scientific">Micractinium conductrix</name>
    <dbReference type="NCBI Taxonomy" id="554055"/>
    <lineage>
        <taxon>Eukaryota</taxon>
        <taxon>Viridiplantae</taxon>
        <taxon>Chlorophyta</taxon>
        <taxon>core chlorophytes</taxon>
        <taxon>Trebouxiophyceae</taxon>
        <taxon>Chlorellales</taxon>
        <taxon>Chlorellaceae</taxon>
        <taxon>Chlorella clade</taxon>
        <taxon>Micractinium</taxon>
    </lineage>
</organism>
<feature type="region of interest" description="Disordered" evidence="3">
    <location>
        <begin position="231"/>
        <end position="255"/>
    </location>
</feature>
<accession>A0A2P6V315</accession>
<comment type="caution">
    <text evidence="4">The sequence shown here is derived from an EMBL/GenBank/DDBJ whole genome shotgun (WGS) entry which is preliminary data.</text>
</comment>
<dbReference type="NCBIfam" id="TIGR00621">
    <property type="entry name" value="ssb"/>
    <property type="match status" value="1"/>
</dbReference>
<evidence type="ECO:0000313" key="4">
    <source>
        <dbReference type="EMBL" id="PSC68489.1"/>
    </source>
</evidence>
<dbReference type="Proteomes" id="UP000239649">
    <property type="component" value="Unassembled WGS sequence"/>
</dbReference>
<dbReference type="STRING" id="554055.A0A2P6V315"/>
<dbReference type="AlphaFoldDB" id="A0A2P6V315"/>
<protein>
    <submittedName>
        <fullName evidence="4">Nucleic acid-binding</fullName>
    </submittedName>
</protein>
<name>A0A2P6V315_9CHLO</name>
<dbReference type="GO" id="GO:0042645">
    <property type="term" value="C:mitochondrial nucleoid"/>
    <property type="evidence" value="ECO:0007669"/>
    <property type="project" value="TreeGrafter"/>
</dbReference>
<dbReference type="GO" id="GO:0006264">
    <property type="term" value="P:mitochondrial DNA replication"/>
    <property type="evidence" value="ECO:0007669"/>
    <property type="project" value="TreeGrafter"/>
</dbReference>